<dbReference type="Proteomes" id="UP000593567">
    <property type="component" value="Unassembled WGS sequence"/>
</dbReference>
<evidence type="ECO:0000313" key="1">
    <source>
        <dbReference type="EMBL" id="KAF6032063.1"/>
    </source>
</evidence>
<sequence>MPIQKAAAKGYLKGSQQDIEAAIDAYRKRASVMEYKVTAEESYKENRERRGVPFIEAVDTGQVDLQSGTFKDTHSLVQYSLSDAISEALLDGESAWFTTPGTKRLFNISEAIRCKAMDNHGFWCSQLSGQKLSFSEGMKKGYIVLLDPANENRCLLTQVKKFSVHRVIHPVSMETVDYSVAVLEGKCKSNQTPDKCVALHSS</sequence>
<comment type="caution">
    <text evidence="1">The sequence shown here is derived from an EMBL/GenBank/DDBJ whole genome shotgun (WGS) entry which is preliminary data.</text>
</comment>
<evidence type="ECO:0000313" key="2">
    <source>
        <dbReference type="Proteomes" id="UP000593567"/>
    </source>
</evidence>
<proteinExistence type="predicted"/>
<dbReference type="Gene3D" id="3.90.1290.10">
    <property type="entry name" value="Plakin repeat"/>
    <property type="match status" value="1"/>
</dbReference>
<accession>A0A7J7K1K4</accession>
<dbReference type="SUPFAM" id="SSF75399">
    <property type="entry name" value="Plakin repeat"/>
    <property type="match status" value="1"/>
</dbReference>
<keyword evidence="2" id="KW-1185">Reference proteome</keyword>
<organism evidence="1 2">
    <name type="scientific">Bugula neritina</name>
    <name type="common">Brown bryozoan</name>
    <name type="synonym">Sertularia neritina</name>
    <dbReference type="NCBI Taxonomy" id="10212"/>
    <lineage>
        <taxon>Eukaryota</taxon>
        <taxon>Metazoa</taxon>
        <taxon>Spiralia</taxon>
        <taxon>Lophotrochozoa</taxon>
        <taxon>Bryozoa</taxon>
        <taxon>Gymnolaemata</taxon>
        <taxon>Cheilostomatida</taxon>
        <taxon>Flustrina</taxon>
        <taxon>Buguloidea</taxon>
        <taxon>Bugulidae</taxon>
        <taxon>Bugula</taxon>
    </lineage>
</organism>
<dbReference type="AlphaFoldDB" id="A0A7J7K1K4"/>
<protein>
    <submittedName>
        <fullName evidence="1">Uncharacterized protein</fullName>
    </submittedName>
</protein>
<dbReference type="InterPro" id="IPR035915">
    <property type="entry name" value="Plakin_repeat_sf"/>
</dbReference>
<gene>
    <name evidence="1" type="ORF">EB796_009629</name>
</gene>
<name>A0A7J7K1K4_BUGNE</name>
<reference evidence="1" key="1">
    <citation type="submission" date="2020-06" db="EMBL/GenBank/DDBJ databases">
        <title>Draft genome of Bugula neritina, a colonial animal packing powerful symbionts and potential medicines.</title>
        <authorList>
            <person name="Rayko M."/>
        </authorList>
    </citation>
    <scope>NUCLEOTIDE SEQUENCE [LARGE SCALE GENOMIC DNA]</scope>
    <source>
        <strain evidence="1">Kwan_BN1</strain>
    </source>
</reference>
<dbReference type="EMBL" id="VXIV02001537">
    <property type="protein sequence ID" value="KAF6032063.1"/>
    <property type="molecule type" value="Genomic_DNA"/>
</dbReference>